<dbReference type="PANTHER" id="PTHR43591:SF24">
    <property type="entry name" value="2-METHOXY-6-POLYPRENYL-1,4-BENZOQUINOL METHYLASE, MITOCHONDRIAL"/>
    <property type="match status" value="1"/>
</dbReference>
<dbReference type="Gene3D" id="3.40.50.150">
    <property type="entry name" value="Vaccinia Virus protein VP39"/>
    <property type="match status" value="1"/>
</dbReference>
<dbReference type="Proteomes" id="UP001234581">
    <property type="component" value="Unassembled WGS sequence"/>
</dbReference>
<sequence length="476" mass="53197">MGNQLAKQQDSQKKYRLVNISRSRSIINDHRSNNGSSSSSSSTPTPVRHQVVISDSTSKTIPLLSSSSTRRRMRQHTSHSQRYDTHSLSSLNTSDDEPGTPTAAAANNQQQPLNSLDASTTTTSSLVDGWPSNYHMNPSTMIVFDSAIASAESAAEDNRKRRDSAGTAVTQTKKNTQLYEYGEEKEYNRQLRQHYVLKRVFGGNAHVSLDGVHDVLECACGTGLWAFEMAQVLAPQSRIIGIDLVPPTNERSGLPTQSIPANVTYKRGDILAPLEFADQQFDYIYQRDVAHVVPKKHWPSLIREFHRVLRPGGKLELVEYDMLFKNPGPVLALVNEWYKLAAATIGVDPNYADSLDGYLKEAGFDDIDIQVYDIPIGEWPSNPVQRQYGFLYKEQMKSLFKSMKRWWLSELQVSEVEYDRVCLAALDEFEDYRCIAKWKIITAKKKEAVVVADLQVGGGGGVVEGGALDDVINKYD</sequence>
<feature type="region of interest" description="Disordered" evidence="1">
    <location>
        <begin position="24"/>
        <end position="124"/>
    </location>
</feature>
<proteinExistence type="predicted"/>
<feature type="domain" description="Methyltransferase" evidence="2">
    <location>
        <begin position="215"/>
        <end position="313"/>
    </location>
</feature>
<accession>A0AAD7V6I3</accession>
<evidence type="ECO:0000313" key="4">
    <source>
        <dbReference type="Proteomes" id="UP001234581"/>
    </source>
</evidence>
<dbReference type="EMBL" id="JARTCD010000020">
    <property type="protein sequence ID" value="KAJ8659190.1"/>
    <property type="molecule type" value="Genomic_DNA"/>
</dbReference>
<evidence type="ECO:0000256" key="1">
    <source>
        <dbReference type="SAM" id="MobiDB-lite"/>
    </source>
</evidence>
<dbReference type="InterPro" id="IPR041698">
    <property type="entry name" value="Methyltransf_25"/>
</dbReference>
<dbReference type="RefSeq" id="XP_058344103.1">
    <property type="nucleotide sequence ID" value="XM_058485276.1"/>
</dbReference>
<evidence type="ECO:0000313" key="3">
    <source>
        <dbReference type="EMBL" id="KAJ8659190.1"/>
    </source>
</evidence>
<dbReference type="SUPFAM" id="SSF53335">
    <property type="entry name" value="S-adenosyl-L-methionine-dependent methyltransferases"/>
    <property type="match status" value="1"/>
</dbReference>
<protein>
    <recommendedName>
        <fullName evidence="2">Methyltransferase domain-containing protein</fullName>
    </recommendedName>
</protein>
<dbReference type="PANTHER" id="PTHR43591">
    <property type="entry name" value="METHYLTRANSFERASE"/>
    <property type="match status" value="1"/>
</dbReference>
<organism evidence="3 4">
    <name type="scientific">Lichtheimia ornata</name>
    <dbReference type="NCBI Taxonomy" id="688661"/>
    <lineage>
        <taxon>Eukaryota</taxon>
        <taxon>Fungi</taxon>
        <taxon>Fungi incertae sedis</taxon>
        <taxon>Mucoromycota</taxon>
        <taxon>Mucoromycotina</taxon>
        <taxon>Mucoromycetes</taxon>
        <taxon>Mucorales</taxon>
        <taxon>Lichtheimiaceae</taxon>
        <taxon>Lichtheimia</taxon>
    </lineage>
</organism>
<feature type="compositionally biased region" description="Basic residues" evidence="1">
    <location>
        <begin position="69"/>
        <end position="79"/>
    </location>
</feature>
<dbReference type="GeneID" id="83212642"/>
<gene>
    <name evidence="3" type="ORF">O0I10_005229</name>
</gene>
<dbReference type="AlphaFoldDB" id="A0AAD7V6I3"/>
<evidence type="ECO:0000259" key="2">
    <source>
        <dbReference type="Pfam" id="PF13649"/>
    </source>
</evidence>
<dbReference type="GO" id="GO:0008168">
    <property type="term" value="F:methyltransferase activity"/>
    <property type="evidence" value="ECO:0007669"/>
    <property type="project" value="TreeGrafter"/>
</dbReference>
<dbReference type="CDD" id="cd02440">
    <property type="entry name" value="AdoMet_MTases"/>
    <property type="match status" value="1"/>
</dbReference>
<keyword evidence="4" id="KW-1185">Reference proteome</keyword>
<dbReference type="InterPro" id="IPR029063">
    <property type="entry name" value="SAM-dependent_MTases_sf"/>
</dbReference>
<dbReference type="Pfam" id="PF13649">
    <property type="entry name" value="Methyltransf_25"/>
    <property type="match status" value="1"/>
</dbReference>
<reference evidence="3 4" key="1">
    <citation type="submission" date="2023-03" db="EMBL/GenBank/DDBJ databases">
        <title>Genome sequence of Lichtheimia ornata CBS 291.66.</title>
        <authorList>
            <person name="Mohabir J.T."/>
            <person name="Shea T.P."/>
            <person name="Kurbessoian T."/>
            <person name="Berby B."/>
            <person name="Fontaine J."/>
            <person name="Livny J."/>
            <person name="Gnirke A."/>
            <person name="Stajich J.E."/>
            <person name="Cuomo C.A."/>
        </authorList>
    </citation>
    <scope>NUCLEOTIDE SEQUENCE [LARGE SCALE GENOMIC DNA]</scope>
    <source>
        <strain evidence="3">CBS 291.66</strain>
    </source>
</reference>
<name>A0AAD7V6I3_9FUNG</name>
<feature type="compositionally biased region" description="Polar residues" evidence="1">
    <location>
        <begin position="53"/>
        <end position="64"/>
    </location>
</feature>
<comment type="caution">
    <text evidence="3">The sequence shown here is derived from an EMBL/GenBank/DDBJ whole genome shotgun (WGS) entry which is preliminary data.</text>
</comment>